<feature type="region of interest" description="Disordered" evidence="1">
    <location>
        <begin position="71"/>
        <end position="97"/>
    </location>
</feature>
<feature type="compositionally biased region" description="Polar residues" evidence="1">
    <location>
        <begin position="85"/>
        <end position="97"/>
    </location>
</feature>
<feature type="region of interest" description="Disordered" evidence="1">
    <location>
        <begin position="135"/>
        <end position="181"/>
    </location>
</feature>
<dbReference type="OrthoDB" id="1110082at2759"/>
<keyword evidence="3" id="KW-1185">Reference proteome</keyword>
<proteinExistence type="predicted"/>
<gene>
    <name evidence="2" type="ORF">ANE_LOCUS16848</name>
</gene>
<name>A0A565BYI5_9BRAS</name>
<dbReference type="InterPro" id="IPR036163">
    <property type="entry name" value="HMA_dom_sf"/>
</dbReference>
<evidence type="ECO:0000313" key="3">
    <source>
        <dbReference type="Proteomes" id="UP000489600"/>
    </source>
</evidence>
<dbReference type="AlphaFoldDB" id="A0A565BYI5"/>
<dbReference type="EMBL" id="CABITT030000005">
    <property type="protein sequence ID" value="VVB06404.1"/>
    <property type="molecule type" value="Genomic_DNA"/>
</dbReference>
<evidence type="ECO:0000313" key="2">
    <source>
        <dbReference type="EMBL" id="VVB06404.1"/>
    </source>
</evidence>
<feature type="compositionally biased region" description="Pro residues" evidence="1">
    <location>
        <begin position="135"/>
        <end position="146"/>
    </location>
</feature>
<protein>
    <recommendedName>
        <fullName evidence="4">HMA domain-containing protein</fullName>
    </recommendedName>
</protein>
<evidence type="ECO:0008006" key="4">
    <source>
        <dbReference type="Google" id="ProtNLM"/>
    </source>
</evidence>
<dbReference type="GO" id="GO:0046872">
    <property type="term" value="F:metal ion binding"/>
    <property type="evidence" value="ECO:0007669"/>
    <property type="project" value="InterPro"/>
</dbReference>
<dbReference type="Gene3D" id="3.30.70.100">
    <property type="match status" value="1"/>
</dbReference>
<evidence type="ECO:0000256" key="1">
    <source>
        <dbReference type="SAM" id="MobiDB-lite"/>
    </source>
</evidence>
<dbReference type="Proteomes" id="UP000489600">
    <property type="component" value="Unassembled WGS sequence"/>
</dbReference>
<reference evidence="2" key="1">
    <citation type="submission" date="2019-07" db="EMBL/GenBank/DDBJ databases">
        <authorList>
            <person name="Dittberner H."/>
        </authorList>
    </citation>
    <scope>NUCLEOTIDE SEQUENCE [LARGE SCALE GENOMIC DNA]</scope>
</reference>
<dbReference type="SUPFAM" id="SSF55008">
    <property type="entry name" value="HMA, heavy metal-associated domain"/>
    <property type="match status" value="1"/>
</dbReference>
<sequence>MESSSNHTACLLKIESPTKSLEKLLKTIDDVNFTIDKRSKTVYIYGKIDSQIILEKITKAGKKAEIIWTDNGCQKPPENRKDHSMQQGYSSGSMNAPNGFSNYHQQQCYYPPPNWMYQQFQPYPHAFALPPPYVRQFHPQPPPPKPYEYHDSKPAAKSFPPTPAPPKNFTMGDLQPGCKIM</sequence>
<comment type="caution">
    <text evidence="2">The sequence shown here is derived from an EMBL/GenBank/DDBJ whole genome shotgun (WGS) entry which is preliminary data.</text>
</comment>
<accession>A0A565BYI5</accession>
<organism evidence="2 3">
    <name type="scientific">Arabis nemorensis</name>
    <dbReference type="NCBI Taxonomy" id="586526"/>
    <lineage>
        <taxon>Eukaryota</taxon>
        <taxon>Viridiplantae</taxon>
        <taxon>Streptophyta</taxon>
        <taxon>Embryophyta</taxon>
        <taxon>Tracheophyta</taxon>
        <taxon>Spermatophyta</taxon>
        <taxon>Magnoliopsida</taxon>
        <taxon>eudicotyledons</taxon>
        <taxon>Gunneridae</taxon>
        <taxon>Pentapetalae</taxon>
        <taxon>rosids</taxon>
        <taxon>malvids</taxon>
        <taxon>Brassicales</taxon>
        <taxon>Brassicaceae</taxon>
        <taxon>Arabideae</taxon>
        <taxon>Arabis</taxon>
    </lineage>
</organism>